<evidence type="ECO:0000313" key="2">
    <source>
        <dbReference type="Proteomes" id="UP000593576"/>
    </source>
</evidence>
<organism evidence="1 2">
    <name type="scientific">Gossypium schwendimanii</name>
    <name type="common">Cotton</name>
    <dbReference type="NCBI Taxonomy" id="34291"/>
    <lineage>
        <taxon>Eukaryota</taxon>
        <taxon>Viridiplantae</taxon>
        <taxon>Streptophyta</taxon>
        <taxon>Embryophyta</taxon>
        <taxon>Tracheophyta</taxon>
        <taxon>Spermatophyta</taxon>
        <taxon>Magnoliopsida</taxon>
        <taxon>eudicotyledons</taxon>
        <taxon>Gunneridae</taxon>
        <taxon>Pentapetalae</taxon>
        <taxon>rosids</taxon>
        <taxon>malvids</taxon>
        <taxon>Malvales</taxon>
        <taxon>Malvaceae</taxon>
        <taxon>Malvoideae</taxon>
        <taxon>Gossypium</taxon>
    </lineage>
</organism>
<evidence type="ECO:0000313" key="1">
    <source>
        <dbReference type="EMBL" id="MBA0856238.1"/>
    </source>
</evidence>
<protein>
    <submittedName>
        <fullName evidence="1">Uncharacterized protein</fullName>
    </submittedName>
</protein>
<name>A0A7J9LBZ7_GOSSC</name>
<dbReference type="Proteomes" id="UP000593576">
    <property type="component" value="Unassembled WGS sequence"/>
</dbReference>
<sequence length="45" mass="5449">MCRVRKPNKAKIKCCLSLPQSWVRFRFSFLRPRVNHPYTLSLITR</sequence>
<accession>A0A7J9LBZ7</accession>
<reference evidence="1 2" key="1">
    <citation type="journal article" date="2019" name="Genome Biol. Evol.">
        <title>Insights into the evolution of the New World diploid cottons (Gossypium, subgenus Houzingenia) based on genome sequencing.</title>
        <authorList>
            <person name="Grover C.E."/>
            <person name="Arick M.A. 2nd"/>
            <person name="Thrash A."/>
            <person name="Conover J.L."/>
            <person name="Sanders W.S."/>
            <person name="Peterson D.G."/>
            <person name="Frelichowski J.E."/>
            <person name="Scheffler J.A."/>
            <person name="Scheffler B.E."/>
            <person name="Wendel J.F."/>
        </authorList>
    </citation>
    <scope>NUCLEOTIDE SEQUENCE [LARGE SCALE GENOMIC DNA]</scope>
    <source>
        <strain evidence="1">1</strain>
        <tissue evidence="1">Leaf</tissue>
    </source>
</reference>
<keyword evidence="2" id="KW-1185">Reference proteome</keyword>
<comment type="caution">
    <text evidence="1">The sequence shown here is derived from an EMBL/GenBank/DDBJ whole genome shotgun (WGS) entry which is preliminary data.</text>
</comment>
<dbReference type="OrthoDB" id="980152at2759"/>
<proteinExistence type="predicted"/>
<dbReference type="EMBL" id="JABFAF010000005">
    <property type="protein sequence ID" value="MBA0856238.1"/>
    <property type="molecule type" value="Genomic_DNA"/>
</dbReference>
<dbReference type="AlphaFoldDB" id="A0A7J9LBZ7"/>
<gene>
    <name evidence="1" type="ORF">Goshw_025247</name>
</gene>